<evidence type="ECO:0000259" key="12">
    <source>
        <dbReference type="PROSITE" id="PS52015"/>
    </source>
</evidence>
<dbReference type="Proteomes" id="UP001549799">
    <property type="component" value="Unassembled WGS sequence"/>
</dbReference>
<evidence type="ECO:0000256" key="11">
    <source>
        <dbReference type="SAM" id="Phobius"/>
    </source>
</evidence>
<dbReference type="SUPFAM" id="SSF74653">
    <property type="entry name" value="TolA/TonB C-terminal domain"/>
    <property type="match status" value="2"/>
</dbReference>
<dbReference type="InterPro" id="IPR006260">
    <property type="entry name" value="TonB/TolA_C"/>
</dbReference>
<dbReference type="InterPro" id="IPR037682">
    <property type="entry name" value="TonB_C"/>
</dbReference>
<accession>A0ABV2SVZ7</accession>
<keyword evidence="14" id="KW-1185">Reference proteome</keyword>
<organism evidence="13 14">
    <name type="scientific">Sediminicola arcticus</name>
    <dbReference type="NCBI Taxonomy" id="1574308"/>
    <lineage>
        <taxon>Bacteria</taxon>
        <taxon>Pseudomonadati</taxon>
        <taxon>Bacteroidota</taxon>
        <taxon>Flavobacteriia</taxon>
        <taxon>Flavobacteriales</taxon>
        <taxon>Flavobacteriaceae</taxon>
        <taxon>Sediminicola</taxon>
    </lineage>
</organism>
<keyword evidence="4" id="KW-1003">Cell membrane</keyword>
<proteinExistence type="inferred from homology"/>
<evidence type="ECO:0000256" key="8">
    <source>
        <dbReference type="ARBA" id="ARBA00022989"/>
    </source>
</evidence>
<evidence type="ECO:0000256" key="2">
    <source>
        <dbReference type="ARBA" id="ARBA00006555"/>
    </source>
</evidence>
<evidence type="ECO:0000256" key="4">
    <source>
        <dbReference type="ARBA" id="ARBA00022475"/>
    </source>
</evidence>
<dbReference type="Pfam" id="PF05569">
    <property type="entry name" value="Peptidase_M56"/>
    <property type="match status" value="1"/>
</dbReference>
<sequence>MIQYILESVAFQLLFLIIYDLFLKRETFFQWNRAYLIGTFVLSLVLPWIKIEALKTTVSNEFAAYPEYLWGLNMASEFALTKDTSYFNLSGYEMTLYGGMIFAAMLFIFKLVQIQRLKKKGEVDYFNHFTRVVLAKSSIAFSFFKTIFLGDEVFKKDHESILQHELVHIQQRHSLDLLFYELMRIVFWFNPLVYVYQSRISELHEFIADAKVSKSHKKEQYQNLLAEVFQTHHISFINQFFKSSLIKKRVVMLQKSKSKKVWQLKYLLLLPLIAGMLCYTSCEGNNSKVPEGEQLETTKGKGNSKGSSLEEGLVVPFASVDEVPVFPGCENAEDKRACFQEKIQEHIRKHFNYSAEAQEKGIQGRVSIMFTMGTDGDIHNVKMRGPNPLLENEAERIIKRLPKMEAGMHKGVAVNVPFAIPITFKLEEEQKEDKEATFSKIDEVPVFPGCEDATDKRACFNEKMQEHIRKNFRYPEVAQEAGIQGRVNILMTIDRNGNLANLKLRGPSEVLEDEAGRIIRRLPKMEPGKQEGVAANVIYAIPITFKLQ</sequence>
<keyword evidence="3" id="KW-0813">Transport</keyword>
<protein>
    <submittedName>
        <fullName evidence="13">M56 family metallopeptidase</fullName>
    </submittedName>
</protein>
<feature type="transmembrane region" description="Helical" evidence="11">
    <location>
        <begin position="6"/>
        <end position="22"/>
    </location>
</feature>
<evidence type="ECO:0000313" key="13">
    <source>
        <dbReference type="EMBL" id="MET6991306.1"/>
    </source>
</evidence>
<comment type="similarity">
    <text evidence="2">Belongs to the TonB family.</text>
</comment>
<feature type="domain" description="TonB C-terminal" evidence="12">
    <location>
        <begin position="338"/>
        <end position="433"/>
    </location>
</feature>
<name>A0ABV2SVZ7_9FLAO</name>
<evidence type="ECO:0000256" key="1">
    <source>
        <dbReference type="ARBA" id="ARBA00004383"/>
    </source>
</evidence>
<feature type="domain" description="TonB C-terminal" evidence="12">
    <location>
        <begin position="459"/>
        <end position="548"/>
    </location>
</feature>
<dbReference type="InterPro" id="IPR008756">
    <property type="entry name" value="Peptidase_M56"/>
</dbReference>
<feature type="compositionally biased region" description="Polar residues" evidence="10">
    <location>
        <begin position="295"/>
        <end position="307"/>
    </location>
</feature>
<dbReference type="PROSITE" id="PS52015">
    <property type="entry name" value="TONB_CTD"/>
    <property type="match status" value="2"/>
</dbReference>
<comment type="subcellular location">
    <subcellularLocation>
        <location evidence="1">Cell inner membrane</location>
        <topology evidence="1">Single-pass membrane protein</topology>
        <orientation evidence="1">Periplasmic side</orientation>
    </subcellularLocation>
</comment>
<evidence type="ECO:0000256" key="5">
    <source>
        <dbReference type="ARBA" id="ARBA00022519"/>
    </source>
</evidence>
<dbReference type="InterPro" id="IPR051045">
    <property type="entry name" value="TonB-dependent_transducer"/>
</dbReference>
<dbReference type="EMBL" id="JBEXAE010000005">
    <property type="protein sequence ID" value="MET6991306.1"/>
    <property type="molecule type" value="Genomic_DNA"/>
</dbReference>
<dbReference type="Pfam" id="PF03544">
    <property type="entry name" value="TonB_C"/>
    <property type="match status" value="2"/>
</dbReference>
<reference evidence="13 14" key="1">
    <citation type="submission" date="2024-07" db="EMBL/GenBank/DDBJ databases">
        <title>The genome sequence of type strain Sediminicola arcticus GDMCC 1.2805.</title>
        <authorList>
            <person name="Liu Y."/>
        </authorList>
    </citation>
    <scope>NUCLEOTIDE SEQUENCE [LARGE SCALE GENOMIC DNA]</scope>
    <source>
        <strain evidence="13 14">GDMCC 1.2805</strain>
    </source>
</reference>
<feature type="region of interest" description="Disordered" evidence="10">
    <location>
        <begin position="289"/>
        <end position="308"/>
    </location>
</feature>
<evidence type="ECO:0000256" key="6">
    <source>
        <dbReference type="ARBA" id="ARBA00022692"/>
    </source>
</evidence>
<evidence type="ECO:0000256" key="10">
    <source>
        <dbReference type="SAM" id="MobiDB-lite"/>
    </source>
</evidence>
<evidence type="ECO:0000256" key="7">
    <source>
        <dbReference type="ARBA" id="ARBA00022927"/>
    </source>
</evidence>
<dbReference type="PANTHER" id="PTHR33446">
    <property type="entry name" value="PROTEIN TONB-RELATED"/>
    <property type="match status" value="1"/>
</dbReference>
<dbReference type="NCBIfam" id="TIGR01352">
    <property type="entry name" value="tonB_Cterm"/>
    <property type="match status" value="2"/>
</dbReference>
<dbReference type="CDD" id="cd07341">
    <property type="entry name" value="M56_BlaR1_MecR1_like"/>
    <property type="match status" value="1"/>
</dbReference>
<evidence type="ECO:0000256" key="9">
    <source>
        <dbReference type="ARBA" id="ARBA00023136"/>
    </source>
</evidence>
<keyword evidence="8 11" id="KW-1133">Transmembrane helix</keyword>
<comment type="caution">
    <text evidence="13">The sequence shown here is derived from an EMBL/GenBank/DDBJ whole genome shotgun (WGS) entry which is preliminary data.</text>
</comment>
<keyword evidence="9 11" id="KW-0472">Membrane</keyword>
<dbReference type="PANTHER" id="PTHR33446:SF2">
    <property type="entry name" value="PROTEIN TONB"/>
    <property type="match status" value="1"/>
</dbReference>
<dbReference type="Gene3D" id="3.30.1150.10">
    <property type="match status" value="2"/>
</dbReference>
<feature type="transmembrane region" description="Helical" evidence="11">
    <location>
        <begin position="94"/>
        <end position="112"/>
    </location>
</feature>
<evidence type="ECO:0000256" key="3">
    <source>
        <dbReference type="ARBA" id="ARBA00022448"/>
    </source>
</evidence>
<keyword evidence="5" id="KW-0997">Cell inner membrane</keyword>
<keyword evidence="6 11" id="KW-0812">Transmembrane</keyword>
<dbReference type="RefSeq" id="WP_354615836.1">
    <property type="nucleotide sequence ID" value="NZ_JBEXAE010000005.1"/>
</dbReference>
<gene>
    <name evidence="13" type="ORF">ABXZ36_11680</name>
</gene>
<evidence type="ECO:0000313" key="14">
    <source>
        <dbReference type="Proteomes" id="UP001549799"/>
    </source>
</evidence>
<keyword evidence="7" id="KW-0653">Protein transport</keyword>